<evidence type="ECO:0000259" key="16">
    <source>
        <dbReference type="Pfam" id="PF00912"/>
    </source>
</evidence>
<feature type="region of interest" description="Disordered" evidence="14">
    <location>
        <begin position="210"/>
        <end position="241"/>
    </location>
</feature>
<dbReference type="InterPro" id="IPR050396">
    <property type="entry name" value="Glycosyltr_51/Transpeptidase"/>
</dbReference>
<feature type="region of interest" description="Disordered" evidence="14">
    <location>
        <begin position="1"/>
        <end position="195"/>
    </location>
</feature>
<evidence type="ECO:0000313" key="17">
    <source>
        <dbReference type="EMBL" id="NYI08169.1"/>
    </source>
</evidence>
<feature type="compositionally biased region" description="Low complexity" evidence="14">
    <location>
        <begin position="210"/>
        <end position="232"/>
    </location>
</feature>
<evidence type="ECO:0000256" key="9">
    <source>
        <dbReference type="ARBA" id="ARBA00022984"/>
    </source>
</evidence>
<keyword evidence="18" id="KW-1185">Reference proteome</keyword>
<keyword evidence="10" id="KW-0511">Multifunctional enzyme</keyword>
<feature type="compositionally biased region" description="Basic and acidic residues" evidence="14">
    <location>
        <begin position="1"/>
        <end position="13"/>
    </location>
</feature>
<evidence type="ECO:0000256" key="10">
    <source>
        <dbReference type="ARBA" id="ARBA00023268"/>
    </source>
</evidence>
<reference evidence="17 18" key="1">
    <citation type="submission" date="2020-07" db="EMBL/GenBank/DDBJ databases">
        <title>Sequencing the genomes of 1000 actinobacteria strains.</title>
        <authorList>
            <person name="Klenk H.-P."/>
        </authorList>
    </citation>
    <scope>NUCLEOTIDE SEQUENCE [LARGE SCALE GENOMIC DNA]</scope>
    <source>
        <strain evidence="17 18">DSM 42178</strain>
    </source>
</reference>
<evidence type="ECO:0000256" key="8">
    <source>
        <dbReference type="ARBA" id="ARBA00022960"/>
    </source>
</evidence>
<comment type="similarity">
    <text evidence="1">In the C-terminal section; belongs to the transpeptidase family.</text>
</comment>
<dbReference type="FunFam" id="1.10.3810.10:FF:000001">
    <property type="entry name" value="Penicillin-binding protein 1A"/>
    <property type="match status" value="1"/>
</dbReference>
<comment type="similarity">
    <text evidence="2">In the N-terminal section; belongs to the glycosyltransferase 51 family.</text>
</comment>
<keyword evidence="4" id="KW-0645">Protease</keyword>
<dbReference type="InterPro" id="IPR012338">
    <property type="entry name" value="Beta-lactam/transpept-like"/>
</dbReference>
<dbReference type="GO" id="GO:0008360">
    <property type="term" value="P:regulation of cell shape"/>
    <property type="evidence" value="ECO:0007669"/>
    <property type="project" value="UniProtKB-KW"/>
</dbReference>
<dbReference type="GO" id="GO:0071555">
    <property type="term" value="P:cell wall organization"/>
    <property type="evidence" value="ECO:0007669"/>
    <property type="project" value="UniProtKB-KW"/>
</dbReference>
<accession>A0A853A1C1</accession>
<dbReference type="Gene3D" id="3.40.710.10">
    <property type="entry name" value="DD-peptidase/beta-lactamase superfamily"/>
    <property type="match status" value="1"/>
</dbReference>
<dbReference type="InterPro" id="IPR001264">
    <property type="entry name" value="Glyco_trans_51"/>
</dbReference>
<proteinExistence type="inferred from homology"/>
<dbReference type="GO" id="GO:0009002">
    <property type="term" value="F:serine-type D-Ala-D-Ala carboxypeptidase activity"/>
    <property type="evidence" value="ECO:0007669"/>
    <property type="project" value="UniProtKB-EC"/>
</dbReference>
<evidence type="ECO:0000256" key="1">
    <source>
        <dbReference type="ARBA" id="ARBA00007090"/>
    </source>
</evidence>
<feature type="compositionally biased region" description="Basic and acidic residues" evidence="14">
    <location>
        <begin position="89"/>
        <end position="104"/>
    </location>
</feature>
<feature type="compositionally biased region" description="Basic and acidic residues" evidence="14">
    <location>
        <begin position="147"/>
        <end position="166"/>
    </location>
</feature>
<evidence type="ECO:0000256" key="6">
    <source>
        <dbReference type="ARBA" id="ARBA00022679"/>
    </source>
</evidence>
<name>A0A853A1C1_9ACTN</name>
<evidence type="ECO:0000256" key="3">
    <source>
        <dbReference type="ARBA" id="ARBA00022645"/>
    </source>
</evidence>
<evidence type="ECO:0000256" key="2">
    <source>
        <dbReference type="ARBA" id="ARBA00007739"/>
    </source>
</evidence>
<dbReference type="InterPro" id="IPR036950">
    <property type="entry name" value="PBP_transglycosylase"/>
</dbReference>
<dbReference type="EMBL" id="JACBZD010000002">
    <property type="protein sequence ID" value="NYI08169.1"/>
    <property type="molecule type" value="Genomic_DNA"/>
</dbReference>
<keyword evidence="8" id="KW-0133">Cell shape</keyword>
<dbReference type="GO" id="GO:0030288">
    <property type="term" value="C:outer membrane-bounded periplasmic space"/>
    <property type="evidence" value="ECO:0007669"/>
    <property type="project" value="TreeGrafter"/>
</dbReference>
<sequence length="1143" mass="115954">MPVENERSKDRTSQDAPSPDRPAPDGATTGERETRESVEDGQPGDAPVGEADSPATGPEDGSDGATGTGDDDADDGSPDDDAAAVAGGDRADRATTDQARAEEKPAEEDEGASGADRDPVAGGGADGAPDAPKTREAEDNQDAPVGEDARDGEDAPVGEHGEHGEEGPSGQSGQDRQGGDEAAGPAPDETMPLRPVPLAVLTARVAAPAPVAGAAAVADQDPDPAQAQAQAPADDETPASDGAAALVGAGAVADEVPAADRTVQLRALPDPAAVTTASATPASLTTTSVTTASPTAGGAVPAGGADVPPDGGGPARDTDSLGAGEPKRRSVLARILRSSKRRHGWRRLLPTWRMVVGGAMLFVLACAGGAYAAYQMTPVPDPNAAAIQEVNIWLYRDGTEIGRTGDVDRENVDLSVVPEHVQKAMLAAENRNFYSDPGIDVLAIARAGWNMATGGGTQSGSTITQQYVKNYYLSQDRTIARKAKEILIALRVDREMSKDEILEGYLNTSYFGRNAYGIQAGARAFYDKDASELTVAEGAYLATLVNQPSRYDVATADAEDRAAAVARWNYVLDGMVESGWLDAGERAGMEFPEPIDQAPQDGVGGQAGYLIEMAQQELLDAGVVDEASLAAGGWEITTTFDPDKQAALIAAVEQELYSALDPETREADRNVRVGAASLDPNSGQVMAIYGGPDYLEQFVNDATRRDVQVGSTFKPIVLATALQEGARTRDGRPVTTETYYNGNNRIPIQGIASGAPPYEPPNEGERSYGQITIRTAMQKSVNTVFAQLGVDAGLENVVDTAIALGIPESTSDLAPHAALSLGVASPSALDMASAYGTFAAHGEHYEPWTVLKAERDGETVELPEHEPTRALDRDVADSVTSVLQDVISPSGTGYAAMALERPAAGKTGTTDDNNSAWFTGYTPNLATSVGMFREDPQTHARLSLRGLGGGGSVHGGDFPTRIWTAYNTVALQGEPVREFSLSEDLLDASQAPSGQPSASASASPVQQEPTAGATPSGSPAPVAEPGAGATTGPTAGPTAGATGGSTPVAPPVVQPPAGGAAPSGGAVSGGTGSGQTGGGGSSGGSTGSGTDSGGTQPDAGNGNAGTGTGGTGTGTSGDSAGDGSGSGSDSGGADDPGMTLPVG</sequence>
<dbReference type="SUPFAM" id="SSF56601">
    <property type="entry name" value="beta-lactamase/transpeptidase-like"/>
    <property type="match status" value="1"/>
</dbReference>
<dbReference type="PANTHER" id="PTHR32282:SF34">
    <property type="entry name" value="PENICILLIN-BINDING PROTEIN 1A"/>
    <property type="match status" value="1"/>
</dbReference>
<feature type="domain" description="Penicillin-binding protein transpeptidase" evidence="15">
    <location>
        <begin position="677"/>
        <end position="924"/>
    </location>
</feature>
<keyword evidence="7" id="KW-0378">Hydrolase</keyword>
<feature type="region of interest" description="Disordered" evidence="14">
    <location>
        <begin position="987"/>
        <end position="1143"/>
    </location>
</feature>
<evidence type="ECO:0000313" key="18">
    <source>
        <dbReference type="Proteomes" id="UP000567795"/>
    </source>
</evidence>
<keyword evidence="11" id="KW-0961">Cell wall biogenesis/degradation</keyword>
<keyword evidence="6" id="KW-0808">Transferase</keyword>
<dbReference type="Gene3D" id="1.10.3810.10">
    <property type="entry name" value="Biosynthetic peptidoglycan transglycosylase-like"/>
    <property type="match status" value="1"/>
</dbReference>
<dbReference type="Proteomes" id="UP000567795">
    <property type="component" value="Unassembled WGS sequence"/>
</dbReference>
<comment type="catalytic activity">
    <reaction evidence="12">
        <text>Preferential cleavage: (Ac)2-L-Lys-D-Ala-|-D-Ala. Also transpeptidation of peptidyl-alanyl moieties that are N-acyl substituents of D-alanine.</text>
        <dbReference type="EC" id="3.4.16.4"/>
    </reaction>
</comment>
<dbReference type="Pfam" id="PF00905">
    <property type="entry name" value="Transpeptidase"/>
    <property type="match status" value="1"/>
</dbReference>
<dbReference type="RefSeq" id="WP_246451296.1">
    <property type="nucleotide sequence ID" value="NZ_JACBZD010000002.1"/>
</dbReference>
<dbReference type="AlphaFoldDB" id="A0A853A1C1"/>
<organism evidence="17 18">
    <name type="scientific">Allostreptomyces psammosilenae</name>
    <dbReference type="NCBI Taxonomy" id="1892865"/>
    <lineage>
        <taxon>Bacteria</taxon>
        <taxon>Bacillati</taxon>
        <taxon>Actinomycetota</taxon>
        <taxon>Actinomycetes</taxon>
        <taxon>Kitasatosporales</taxon>
        <taxon>Streptomycetaceae</taxon>
        <taxon>Allostreptomyces</taxon>
    </lineage>
</organism>
<dbReference type="PANTHER" id="PTHR32282">
    <property type="entry name" value="BINDING PROTEIN TRANSPEPTIDASE, PUTATIVE-RELATED"/>
    <property type="match status" value="1"/>
</dbReference>
<feature type="compositionally biased region" description="Low complexity" evidence="14">
    <location>
        <begin position="988"/>
        <end position="1047"/>
    </location>
</feature>
<dbReference type="InterPro" id="IPR001460">
    <property type="entry name" value="PCN-bd_Tpept"/>
</dbReference>
<keyword evidence="9" id="KW-0573">Peptidoglycan synthesis</keyword>
<evidence type="ECO:0000256" key="4">
    <source>
        <dbReference type="ARBA" id="ARBA00022670"/>
    </source>
</evidence>
<evidence type="ECO:0000259" key="15">
    <source>
        <dbReference type="Pfam" id="PF00905"/>
    </source>
</evidence>
<evidence type="ECO:0000256" key="12">
    <source>
        <dbReference type="ARBA" id="ARBA00034000"/>
    </source>
</evidence>
<evidence type="ECO:0000256" key="5">
    <source>
        <dbReference type="ARBA" id="ARBA00022676"/>
    </source>
</evidence>
<feature type="compositionally biased region" description="Acidic residues" evidence="14">
    <location>
        <begin position="69"/>
        <end position="82"/>
    </location>
</feature>
<comment type="catalytic activity">
    <reaction evidence="13">
        <text>[GlcNAc-(1-&gt;4)-Mur2Ac(oyl-L-Ala-gamma-D-Glu-L-Lys-D-Ala-D-Ala)](n)-di-trans,octa-cis-undecaprenyl diphosphate + beta-D-GlcNAc-(1-&gt;4)-Mur2Ac(oyl-L-Ala-gamma-D-Glu-L-Lys-D-Ala-D-Ala)-di-trans,octa-cis-undecaprenyl diphosphate = [GlcNAc-(1-&gt;4)-Mur2Ac(oyl-L-Ala-gamma-D-Glu-L-Lys-D-Ala-D-Ala)](n+1)-di-trans,octa-cis-undecaprenyl diphosphate + di-trans,octa-cis-undecaprenyl diphosphate + H(+)</text>
        <dbReference type="Rhea" id="RHEA:23708"/>
        <dbReference type="Rhea" id="RHEA-COMP:9602"/>
        <dbReference type="Rhea" id="RHEA-COMP:9603"/>
        <dbReference type="ChEBI" id="CHEBI:15378"/>
        <dbReference type="ChEBI" id="CHEBI:58405"/>
        <dbReference type="ChEBI" id="CHEBI:60033"/>
        <dbReference type="ChEBI" id="CHEBI:78435"/>
        <dbReference type="EC" id="2.4.99.28"/>
    </reaction>
</comment>
<evidence type="ECO:0000256" key="7">
    <source>
        <dbReference type="ARBA" id="ARBA00022801"/>
    </source>
</evidence>
<feature type="compositionally biased region" description="Low complexity" evidence="14">
    <location>
        <begin position="1055"/>
        <end position="1065"/>
    </location>
</feature>
<feature type="compositionally biased region" description="Gly residues" evidence="14">
    <location>
        <begin position="1066"/>
        <end position="1092"/>
    </location>
</feature>
<keyword evidence="3 17" id="KW-0121">Carboxypeptidase</keyword>
<dbReference type="InterPro" id="IPR023346">
    <property type="entry name" value="Lysozyme-like_dom_sf"/>
</dbReference>
<dbReference type="GO" id="GO:0006508">
    <property type="term" value="P:proteolysis"/>
    <property type="evidence" value="ECO:0007669"/>
    <property type="project" value="UniProtKB-KW"/>
</dbReference>
<protein>
    <submittedName>
        <fullName evidence="17">Membrane peptidoglycan carboxypeptidase</fullName>
    </submittedName>
</protein>
<evidence type="ECO:0000256" key="14">
    <source>
        <dbReference type="SAM" id="MobiDB-lite"/>
    </source>
</evidence>
<dbReference type="GO" id="GO:0008658">
    <property type="term" value="F:penicillin binding"/>
    <property type="evidence" value="ECO:0007669"/>
    <property type="project" value="InterPro"/>
</dbReference>
<evidence type="ECO:0000256" key="13">
    <source>
        <dbReference type="ARBA" id="ARBA00049902"/>
    </source>
</evidence>
<dbReference type="SUPFAM" id="SSF53955">
    <property type="entry name" value="Lysozyme-like"/>
    <property type="match status" value="1"/>
</dbReference>
<feature type="compositionally biased region" description="Low complexity" evidence="14">
    <location>
        <begin position="272"/>
        <end position="309"/>
    </location>
</feature>
<dbReference type="GO" id="GO:0009252">
    <property type="term" value="P:peptidoglycan biosynthetic process"/>
    <property type="evidence" value="ECO:0007669"/>
    <property type="project" value="UniProtKB-KW"/>
</dbReference>
<dbReference type="GO" id="GO:0008955">
    <property type="term" value="F:peptidoglycan glycosyltransferase activity"/>
    <property type="evidence" value="ECO:0007669"/>
    <property type="project" value="UniProtKB-EC"/>
</dbReference>
<feature type="compositionally biased region" description="Gly residues" evidence="14">
    <location>
        <begin position="1102"/>
        <end position="1130"/>
    </location>
</feature>
<evidence type="ECO:0000256" key="11">
    <source>
        <dbReference type="ARBA" id="ARBA00023316"/>
    </source>
</evidence>
<keyword evidence="5" id="KW-0328">Glycosyltransferase</keyword>
<comment type="caution">
    <text evidence="17">The sequence shown here is derived from an EMBL/GenBank/DDBJ whole genome shotgun (WGS) entry which is preliminary data.</text>
</comment>
<dbReference type="Pfam" id="PF00912">
    <property type="entry name" value="Transgly"/>
    <property type="match status" value="1"/>
</dbReference>
<gene>
    <name evidence="17" type="ORF">FHU37_005198</name>
</gene>
<feature type="domain" description="Glycosyl transferase family 51" evidence="16">
    <location>
        <begin position="398"/>
        <end position="575"/>
    </location>
</feature>
<feature type="region of interest" description="Disordered" evidence="14">
    <location>
        <begin position="272"/>
        <end position="326"/>
    </location>
</feature>